<dbReference type="GO" id="GO:0003855">
    <property type="term" value="F:3-dehydroquinate dehydratase activity"/>
    <property type="evidence" value="ECO:0007669"/>
    <property type="project" value="UniProtKB-UniRule"/>
</dbReference>
<dbReference type="EC" id="4.2.1.10" evidence="6 9"/>
<dbReference type="PIRSF" id="PIRSF001399">
    <property type="entry name" value="DHquinase_II"/>
    <property type="match status" value="1"/>
</dbReference>
<dbReference type="InterPro" id="IPR018509">
    <property type="entry name" value="DHquinase_II_CS"/>
</dbReference>
<dbReference type="Pfam" id="PF01220">
    <property type="entry name" value="DHquinase_II"/>
    <property type="match status" value="1"/>
</dbReference>
<comment type="function">
    <text evidence="2 9">Catalyzes a trans-dehydration via an enolate intermediate.</text>
</comment>
<dbReference type="GO" id="GO:0008652">
    <property type="term" value="P:amino acid biosynthetic process"/>
    <property type="evidence" value="ECO:0007669"/>
    <property type="project" value="UniProtKB-KW"/>
</dbReference>
<organism evidence="13 14">
    <name type="scientific">Methyloceanibacter superfactus</name>
    <dbReference type="NCBI Taxonomy" id="1774969"/>
    <lineage>
        <taxon>Bacteria</taxon>
        <taxon>Pseudomonadati</taxon>
        <taxon>Pseudomonadota</taxon>
        <taxon>Alphaproteobacteria</taxon>
        <taxon>Hyphomicrobiales</taxon>
        <taxon>Hyphomicrobiaceae</taxon>
        <taxon>Methyloceanibacter</taxon>
    </lineage>
</organism>
<dbReference type="SUPFAM" id="SSF52304">
    <property type="entry name" value="Type II 3-dehydroquinate dehydratase"/>
    <property type="match status" value="1"/>
</dbReference>
<dbReference type="GO" id="GO:0009423">
    <property type="term" value="P:chorismate biosynthetic process"/>
    <property type="evidence" value="ECO:0007669"/>
    <property type="project" value="UniProtKB-UniRule"/>
</dbReference>
<comment type="caution">
    <text evidence="13">The sequence shown here is derived from an EMBL/GenBank/DDBJ whole genome shotgun (WGS) entry which is preliminary data.</text>
</comment>
<dbReference type="GO" id="GO:0019631">
    <property type="term" value="P:quinate catabolic process"/>
    <property type="evidence" value="ECO:0007669"/>
    <property type="project" value="TreeGrafter"/>
</dbReference>
<evidence type="ECO:0000313" key="14">
    <source>
        <dbReference type="Proteomes" id="UP000094472"/>
    </source>
</evidence>
<dbReference type="NCBIfam" id="NF003805">
    <property type="entry name" value="PRK05395.1-2"/>
    <property type="match status" value="1"/>
</dbReference>
<feature type="binding site" evidence="9 11">
    <location>
        <begin position="102"/>
        <end position="103"/>
    </location>
    <ligand>
        <name>substrate</name>
    </ligand>
</feature>
<dbReference type="PANTHER" id="PTHR21272">
    <property type="entry name" value="CATABOLIC 3-DEHYDROQUINASE"/>
    <property type="match status" value="1"/>
</dbReference>
<keyword evidence="7 9" id="KW-0057">Aromatic amino acid biosynthesis</keyword>
<evidence type="ECO:0000256" key="8">
    <source>
        <dbReference type="ARBA" id="ARBA00023239"/>
    </source>
</evidence>
<evidence type="ECO:0000256" key="1">
    <source>
        <dbReference type="ARBA" id="ARBA00001864"/>
    </source>
</evidence>
<keyword evidence="14" id="KW-1185">Reference proteome</keyword>
<keyword evidence="8 9" id="KW-0456">Lyase</keyword>
<dbReference type="UniPathway" id="UPA00053">
    <property type="reaction ID" value="UER00086"/>
</dbReference>
<sequence>MAKPLYVLNGPNLNLLGTREPEVYGHETLDDLRQRCERKAASLGLSVVFRQSNVEGELVNWIQEARTDASGVIVNAGAFTHTSIAMLDALLACPVPTVEVHLSNIFTREPFRHRSYISKAAKGVICGFGGLGYELAIEALANTIAPGKAG</sequence>
<dbReference type="PANTHER" id="PTHR21272:SF3">
    <property type="entry name" value="CATABOLIC 3-DEHYDROQUINASE"/>
    <property type="match status" value="1"/>
</dbReference>
<evidence type="ECO:0000313" key="13">
    <source>
        <dbReference type="EMBL" id="ODR97074.1"/>
    </source>
</evidence>
<dbReference type="STRING" id="1774969.AUC69_13260"/>
<accession>A0A1E3VU64</accession>
<evidence type="ECO:0000256" key="4">
    <source>
        <dbReference type="ARBA" id="ARBA00011037"/>
    </source>
</evidence>
<evidence type="ECO:0000256" key="11">
    <source>
        <dbReference type="PIRSR" id="PIRSR001399-2"/>
    </source>
</evidence>
<feature type="binding site" evidence="9 11">
    <location>
        <position position="75"/>
    </location>
    <ligand>
        <name>substrate</name>
    </ligand>
</feature>
<dbReference type="RefSeq" id="WP_069442098.1">
    <property type="nucleotide sequence ID" value="NZ_LPWF01000027.1"/>
</dbReference>
<evidence type="ECO:0000256" key="6">
    <source>
        <dbReference type="ARBA" id="ARBA00012060"/>
    </source>
</evidence>
<dbReference type="InterPro" id="IPR036441">
    <property type="entry name" value="DHquinase_II_sf"/>
</dbReference>
<evidence type="ECO:0000256" key="9">
    <source>
        <dbReference type="HAMAP-Rule" id="MF_00169"/>
    </source>
</evidence>
<keyword evidence="9" id="KW-0028">Amino-acid biosynthesis</keyword>
<dbReference type="AlphaFoldDB" id="A0A1E3VU64"/>
<evidence type="ECO:0000256" key="7">
    <source>
        <dbReference type="ARBA" id="ARBA00023141"/>
    </source>
</evidence>
<dbReference type="PROSITE" id="PS01029">
    <property type="entry name" value="DEHYDROQUINASE_II"/>
    <property type="match status" value="1"/>
</dbReference>
<protein>
    <recommendedName>
        <fullName evidence="6 9">3-dehydroquinate dehydratase</fullName>
        <shortName evidence="9">3-dehydroquinase</shortName>
        <ecNumber evidence="6 9">4.2.1.10</ecNumber>
    </recommendedName>
    <alternativeName>
        <fullName evidence="9">Type II DHQase</fullName>
    </alternativeName>
</protein>
<evidence type="ECO:0000256" key="5">
    <source>
        <dbReference type="ARBA" id="ARBA00011193"/>
    </source>
</evidence>
<comment type="similarity">
    <text evidence="4 9">Belongs to the type-II 3-dehydroquinase family.</text>
</comment>
<dbReference type="CDD" id="cd00466">
    <property type="entry name" value="DHQase_II"/>
    <property type="match status" value="1"/>
</dbReference>
<feature type="binding site" evidence="9 11">
    <location>
        <position position="81"/>
    </location>
    <ligand>
        <name>substrate</name>
    </ligand>
</feature>
<feature type="binding site" evidence="9 11">
    <location>
        <position position="112"/>
    </location>
    <ligand>
        <name>substrate</name>
    </ligand>
</feature>
<feature type="active site" description="Proton donor" evidence="9 10">
    <location>
        <position position="101"/>
    </location>
</feature>
<dbReference type="HAMAP" id="MF_00169">
    <property type="entry name" value="AroQ"/>
    <property type="match status" value="1"/>
</dbReference>
<proteinExistence type="inferred from homology"/>
<evidence type="ECO:0000256" key="2">
    <source>
        <dbReference type="ARBA" id="ARBA00003924"/>
    </source>
</evidence>
<name>A0A1E3VU64_9HYPH</name>
<comment type="catalytic activity">
    <reaction evidence="1 9">
        <text>3-dehydroquinate = 3-dehydroshikimate + H2O</text>
        <dbReference type="Rhea" id="RHEA:21096"/>
        <dbReference type="ChEBI" id="CHEBI:15377"/>
        <dbReference type="ChEBI" id="CHEBI:16630"/>
        <dbReference type="ChEBI" id="CHEBI:32364"/>
        <dbReference type="EC" id="4.2.1.10"/>
    </reaction>
</comment>
<gene>
    <name evidence="9" type="primary">aroQ</name>
    <name evidence="13" type="ORF">AUC69_13260</name>
</gene>
<dbReference type="NCBIfam" id="TIGR01088">
    <property type="entry name" value="aroQ"/>
    <property type="match status" value="1"/>
</dbReference>
<dbReference type="GO" id="GO:0009073">
    <property type="term" value="P:aromatic amino acid family biosynthetic process"/>
    <property type="evidence" value="ECO:0007669"/>
    <property type="project" value="UniProtKB-KW"/>
</dbReference>
<dbReference type="EMBL" id="LPWF01000027">
    <property type="protein sequence ID" value="ODR97074.1"/>
    <property type="molecule type" value="Genomic_DNA"/>
</dbReference>
<dbReference type="OrthoDB" id="9790793at2"/>
<feature type="active site" description="Proton acceptor" evidence="9 10">
    <location>
        <position position="24"/>
    </location>
</feature>
<feature type="binding site" evidence="9 11">
    <location>
        <position position="88"/>
    </location>
    <ligand>
        <name>substrate</name>
    </ligand>
</feature>
<evidence type="ECO:0000256" key="12">
    <source>
        <dbReference type="PIRSR" id="PIRSR001399-3"/>
    </source>
</evidence>
<dbReference type="Proteomes" id="UP000094472">
    <property type="component" value="Unassembled WGS sequence"/>
</dbReference>
<evidence type="ECO:0000256" key="10">
    <source>
        <dbReference type="PIRSR" id="PIRSR001399-1"/>
    </source>
</evidence>
<dbReference type="Gene3D" id="3.40.50.9100">
    <property type="entry name" value="Dehydroquinase, class II"/>
    <property type="match status" value="1"/>
</dbReference>
<comment type="subunit">
    <text evidence="5 9">Homododecamer.</text>
</comment>
<dbReference type="NCBIfam" id="NF003806">
    <property type="entry name" value="PRK05395.1-3"/>
    <property type="match status" value="1"/>
</dbReference>
<dbReference type="NCBIfam" id="NF003807">
    <property type="entry name" value="PRK05395.1-4"/>
    <property type="match status" value="1"/>
</dbReference>
<dbReference type="InterPro" id="IPR001874">
    <property type="entry name" value="DHquinase_II"/>
</dbReference>
<reference evidence="13 14" key="1">
    <citation type="journal article" date="2016" name="Environ. Microbiol.">
        <title>New Methyloceanibacter diversity from North Sea sediments includes methanotroph containing solely the soluble methane monooxygenase.</title>
        <authorList>
            <person name="Vekeman B."/>
            <person name="Kerckhof F.M."/>
            <person name="Cremers G."/>
            <person name="de Vos P."/>
            <person name="Vandamme P."/>
            <person name="Boon N."/>
            <person name="Op den Camp H.J."/>
            <person name="Heylen K."/>
        </authorList>
    </citation>
    <scope>NUCLEOTIDE SEQUENCE [LARGE SCALE GENOMIC DNA]</scope>
    <source>
        <strain evidence="13 14">R-67175</strain>
    </source>
</reference>
<comment type="pathway">
    <text evidence="3 9">Metabolic intermediate biosynthesis; chorismate biosynthesis; chorismate from D-erythrose 4-phosphate and phosphoenolpyruvate: step 3/7.</text>
</comment>
<feature type="site" description="Transition state stabilizer" evidence="9 12">
    <location>
        <position position="19"/>
    </location>
</feature>
<evidence type="ECO:0000256" key="3">
    <source>
        <dbReference type="ARBA" id="ARBA00004902"/>
    </source>
</evidence>